<evidence type="ECO:0000259" key="3">
    <source>
        <dbReference type="PROSITE" id="PS50222"/>
    </source>
</evidence>
<dbReference type="PANTHER" id="PTHR23050">
    <property type="entry name" value="CALCIUM BINDING PROTEIN"/>
    <property type="match status" value="1"/>
</dbReference>
<dbReference type="Gene3D" id="1.10.238.10">
    <property type="entry name" value="EF-hand"/>
    <property type="match status" value="2"/>
</dbReference>
<dbReference type="InterPro" id="IPR050145">
    <property type="entry name" value="Centrin_CML-like"/>
</dbReference>
<dbReference type="Proteomes" id="UP001642464">
    <property type="component" value="Unassembled WGS sequence"/>
</dbReference>
<gene>
    <name evidence="4" type="ORF">SCF082_LOCUS39433</name>
</gene>
<name>A0ABP0Q7N1_9DINO</name>
<dbReference type="InterPro" id="IPR018247">
    <property type="entry name" value="EF_Hand_1_Ca_BS"/>
</dbReference>
<dbReference type="SUPFAM" id="SSF47473">
    <property type="entry name" value="EF-hand"/>
    <property type="match status" value="1"/>
</dbReference>
<dbReference type="CDD" id="cd15898">
    <property type="entry name" value="EFh_PI-PLC"/>
    <property type="match status" value="1"/>
</dbReference>
<protein>
    <recommendedName>
        <fullName evidence="3">EF-hand domain-containing protein</fullName>
    </recommendedName>
</protein>
<feature type="domain" description="EF-hand" evidence="3">
    <location>
        <begin position="149"/>
        <end position="184"/>
    </location>
</feature>
<reference evidence="4 5" key="1">
    <citation type="submission" date="2024-02" db="EMBL/GenBank/DDBJ databases">
        <authorList>
            <person name="Chen Y."/>
            <person name="Shah S."/>
            <person name="Dougan E. K."/>
            <person name="Thang M."/>
            <person name="Chan C."/>
        </authorList>
    </citation>
    <scope>NUCLEOTIDE SEQUENCE [LARGE SCALE GENOMIC DNA]</scope>
</reference>
<evidence type="ECO:0000313" key="5">
    <source>
        <dbReference type="Proteomes" id="UP001642464"/>
    </source>
</evidence>
<evidence type="ECO:0000256" key="2">
    <source>
        <dbReference type="ARBA" id="ARBA00022837"/>
    </source>
</evidence>
<feature type="domain" description="EF-hand" evidence="3">
    <location>
        <begin position="259"/>
        <end position="294"/>
    </location>
</feature>
<evidence type="ECO:0000256" key="1">
    <source>
        <dbReference type="ARBA" id="ARBA00022737"/>
    </source>
</evidence>
<sequence length="328" mass="37061">MASLANLPGLVPAGPAANAEFAPVLTVPSRHRLLLKDSRNVRIQDAEKKSWQVLSFSESLALDQYLMESPDKKSWKIPNSSCRIGFNDAGVFYQQDHKKRYFGMLETAARHLVPTVATTEAIPLYHKRQSDNPIIDKLEEKVKTITDEMRGKVIRSTFRAADTNKNGTLSRHEIGTLIRRLAVTATTAEIEELMREADANRDGQIDYEEFCASVSLDPYLATLQGTSADVVRPFWTFLDFFYHLIPTYCIHFAILRASYQDIKLRASFRAWDANGNGLISQAEVQKVLREACGLTQKECEILASVMDTDDDGQIDYDEFVAFLYPPER</sequence>
<feature type="domain" description="EF-hand" evidence="3">
    <location>
        <begin position="185"/>
        <end position="220"/>
    </location>
</feature>
<dbReference type="PROSITE" id="PS50222">
    <property type="entry name" value="EF_HAND_2"/>
    <property type="match status" value="3"/>
</dbReference>
<dbReference type="Pfam" id="PF13499">
    <property type="entry name" value="EF-hand_7"/>
    <property type="match status" value="2"/>
</dbReference>
<dbReference type="InterPro" id="IPR011992">
    <property type="entry name" value="EF-hand-dom_pair"/>
</dbReference>
<proteinExistence type="predicted"/>
<keyword evidence="2" id="KW-0106">Calcium</keyword>
<keyword evidence="5" id="KW-1185">Reference proteome</keyword>
<dbReference type="PROSITE" id="PS00018">
    <property type="entry name" value="EF_HAND_1"/>
    <property type="match status" value="4"/>
</dbReference>
<organism evidence="4 5">
    <name type="scientific">Durusdinium trenchii</name>
    <dbReference type="NCBI Taxonomy" id="1381693"/>
    <lineage>
        <taxon>Eukaryota</taxon>
        <taxon>Sar</taxon>
        <taxon>Alveolata</taxon>
        <taxon>Dinophyceae</taxon>
        <taxon>Suessiales</taxon>
        <taxon>Symbiodiniaceae</taxon>
        <taxon>Durusdinium</taxon>
    </lineage>
</organism>
<evidence type="ECO:0000313" key="4">
    <source>
        <dbReference type="EMBL" id="CAK9083030.1"/>
    </source>
</evidence>
<dbReference type="SMART" id="SM00054">
    <property type="entry name" value="EFh"/>
    <property type="match status" value="4"/>
</dbReference>
<comment type="caution">
    <text evidence="4">The sequence shown here is derived from an EMBL/GenBank/DDBJ whole genome shotgun (WGS) entry which is preliminary data.</text>
</comment>
<dbReference type="EMBL" id="CAXAMM010039018">
    <property type="protein sequence ID" value="CAK9083030.1"/>
    <property type="molecule type" value="Genomic_DNA"/>
</dbReference>
<dbReference type="InterPro" id="IPR002048">
    <property type="entry name" value="EF_hand_dom"/>
</dbReference>
<dbReference type="CDD" id="cd00051">
    <property type="entry name" value="EFh"/>
    <property type="match status" value="1"/>
</dbReference>
<keyword evidence="1" id="KW-0677">Repeat</keyword>
<accession>A0ABP0Q7N1</accession>